<dbReference type="GO" id="GO:0008962">
    <property type="term" value="F:phosphatidylglycerophosphatase activity"/>
    <property type="evidence" value="ECO:0007669"/>
    <property type="project" value="UniProtKB-EC"/>
</dbReference>
<dbReference type="FunFam" id="3.90.190.10:FF:000051">
    <property type="entry name" value="Dual specificity phosphatase domain protein"/>
    <property type="match status" value="1"/>
</dbReference>
<comment type="catalytic activity">
    <reaction evidence="11">
        <text>a 1,2-diacyl-sn-glycero-3-phospho-(1'-sn-glycero-3'-phosphate) + H2O = a 1,2-diacyl-sn-glycero-3-phospho-(1'-sn-glycerol) + phosphate</text>
        <dbReference type="Rhea" id="RHEA:33751"/>
        <dbReference type="ChEBI" id="CHEBI:15377"/>
        <dbReference type="ChEBI" id="CHEBI:43474"/>
        <dbReference type="ChEBI" id="CHEBI:60110"/>
        <dbReference type="ChEBI" id="CHEBI:64716"/>
        <dbReference type="EC" id="3.1.3.27"/>
    </reaction>
    <physiologicalReaction direction="left-to-right" evidence="11">
        <dbReference type="Rhea" id="RHEA:33752"/>
    </physiologicalReaction>
</comment>
<dbReference type="InterPro" id="IPR044596">
    <property type="entry name" value="PTPMT1-like"/>
</dbReference>
<evidence type="ECO:0000256" key="10">
    <source>
        <dbReference type="ARBA" id="ARBA00024224"/>
    </source>
</evidence>
<dbReference type="CDD" id="cd14524">
    <property type="entry name" value="PTPMT1"/>
    <property type="match status" value="1"/>
</dbReference>
<evidence type="ECO:0000256" key="5">
    <source>
        <dbReference type="ARBA" id="ARBA00022912"/>
    </source>
</evidence>
<comment type="function">
    <text evidence="12">Exhibits phosphatidylglycerophosphate phosphatase activity. Involved in root growth and columella cells organization. May possess protein phosphatase activity.</text>
</comment>
<evidence type="ECO:0000256" key="4">
    <source>
        <dbReference type="ARBA" id="ARBA00022801"/>
    </source>
</evidence>
<keyword evidence="7" id="KW-0594">Phospholipid biosynthesis</keyword>
<dbReference type="InterPro" id="IPR016130">
    <property type="entry name" value="Tyr_Pase_AS"/>
</dbReference>
<evidence type="ECO:0000256" key="3">
    <source>
        <dbReference type="ARBA" id="ARBA00022516"/>
    </source>
</evidence>
<feature type="domain" description="Tyrosine specific protein phosphatases" evidence="14">
    <location>
        <begin position="126"/>
        <end position="194"/>
    </location>
</feature>
<comment type="pathway">
    <text evidence="9">Phospholipid metabolism; phosphatidylglycerol biosynthesis; phosphatidylglycerol from CDP-diacylglycerol: step 2/2.</text>
</comment>
<dbReference type="InterPro" id="IPR029021">
    <property type="entry name" value="Prot-tyrosine_phosphatase-like"/>
</dbReference>
<keyword evidence="4" id="KW-0378">Hydrolase</keyword>
<dbReference type="InterPro" id="IPR000340">
    <property type="entry name" value="Dual-sp_phosphatase_cat-dom"/>
</dbReference>
<name>A0A7N0VKK7_KALFE</name>
<dbReference type="EnsemblPlants" id="Kaladp1129s0028.1.v1.1">
    <property type="protein sequence ID" value="Kaladp1129s0028.1.v1.1"/>
    <property type="gene ID" value="Kaladp1129s0028.v1.1"/>
</dbReference>
<evidence type="ECO:0000256" key="9">
    <source>
        <dbReference type="ARBA" id="ARBA00024192"/>
    </source>
</evidence>
<proteinExistence type="inferred from homology"/>
<dbReference type="PANTHER" id="PTHR46274:SF9">
    <property type="entry name" value="PHOSPHATIDYLGLYCEROPHOSPHATE PHOSPHATASE PTPMT1"/>
    <property type="match status" value="1"/>
</dbReference>
<evidence type="ECO:0000313" key="15">
    <source>
        <dbReference type="EnsemblPlants" id="Kaladp1129s0028.1.v1.1"/>
    </source>
</evidence>
<dbReference type="PROSITE" id="PS50056">
    <property type="entry name" value="TYR_PHOSPHATASE_2"/>
    <property type="match status" value="1"/>
</dbReference>
<dbReference type="InterPro" id="IPR020422">
    <property type="entry name" value="TYR_PHOSPHATASE_DUAL_dom"/>
</dbReference>
<dbReference type="SUPFAM" id="SSF52799">
    <property type="entry name" value="(Phosphotyrosine protein) phosphatases II"/>
    <property type="match status" value="1"/>
</dbReference>
<dbReference type="GO" id="GO:0004721">
    <property type="term" value="F:phosphoprotein phosphatase activity"/>
    <property type="evidence" value="ECO:0007669"/>
    <property type="project" value="UniProtKB-KW"/>
</dbReference>
<evidence type="ECO:0000256" key="1">
    <source>
        <dbReference type="ARBA" id="ARBA00005189"/>
    </source>
</evidence>
<dbReference type="PROSITE" id="PS50054">
    <property type="entry name" value="TYR_PHOSPHATASE_DUAL"/>
    <property type="match status" value="1"/>
</dbReference>
<keyword evidence="8" id="KW-1208">Phospholipid metabolism</keyword>
<keyword evidence="16" id="KW-1185">Reference proteome</keyword>
<evidence type="ECO:0000313" key="16">
    <source>
        <dbReference type="Proteomes" id="UP000594263"/>
    </source>
</evidence>
<organism evidence="15 16">
    <name type="scientific">Kalanchoe fedtschenkoi</name>
    <name type="common">Lavender scallops</name>
    <name type="synonym">South American air plant</name>
    <dbReference type="NCBI Taxonomy" id="63787"/>
    <lineage>
        <taxon>Eukaryota</taxon>
        <taxon>Viridiplantae</taxon>
        <taxon>Streptophyta</taxon>
        <taxon>Embryophyta</taxon>
        <taxon>Tracheophyta</taxon>
        <taxon>Spermatophyta</taxon>
        <taxon>Magnoliopsida</taxon>
        <taxon>eudicotyledons</taxon>
        <taxon>Gunneridae</taxon>
        <taxon>Pentapetalae</taxon>
        <taxon>Saxifragales</taxon>
        <taxon>Crassulaceae</taxon>
        <taxon>Kalanchoe</taxon>
    </lineage>
</organism>
<comment type="pathway">
    <text evidence="1">Lipid metabolism.</text>
</comment>
<keyword evidence="6" id="KW-0443">Lipid metabolism</keyword>
<evidence type="ECO:0000256" key="8">
    <source>
        <dbReference type="ARBA" id="ARBA00023264"/>
    </source>
</evidence>
<evidence type="ECO:0000259" key="14">
    <source>
        <dbReference type="PROSITE" id="PS50056"/>
    </source>
</evidence>
<dbReference type="PROSITE" id="PS00383">
    <property type="entry name" value="TYR_PHOSPHATASE_1"/>
    <property type="match status" value="1"/>
</dbReference>
<dbReference type="SMART" id="SM00195">
    <property type="entry name" value="DSPc"/>
    <property type="match status" value="1"/>
</dbReference>
<protein>
    <recommendedName>
        <fullName evidence="10">phosphatidylglycerophosphatase</fullName>
        <ecNumber evidence="10">3.1.3.27</ecNumber>
    </recommendedName>
</protein>
<evidence type="ECO:0000256" key="2">
    <source>
        <dbReference type="ARBA" id="ARBA00008601"/>
    </source>
</evidence>
<dbReference type="Gene3D" id="3.90.190.10">
    <property type="entry name" value="Protein tyrosine phosphatase superfamily"/>
    <property type="match status" value="1"/>
</dbReference>
<evidence type="ECO:0000259" key="13">
    <source>
        <dbReference type="PROSITE" id="PS50054"/>
    </source>
</evidence>
<evidence type="ECO:0000256" key="6">
    <source>
        <dbReference type="ARBA" id="ARBA00023098"/>
    </source>
</evidence>
<dbReference type="Gramene" id="Kaladp1129s0028.1.v1.1">
    <property type="protein sequence ID" value="Kaladp1129s0028.1.v1.1"/>
    <property type="gene ID" value="Kaladp1129s0028.v1.1"/>
</dbReference>
<dbReference type="InterPro" id="IPR000387">
    <property type="entry name" value="Tyr_Pase_dom"/>
</dbReference>
<dbReference type="AlphaFoldDB" id="A0A7N0VKK7"/>
<dbReference type="GO" id="GO:0048364">
    <property type="term" value="P:root development"/>
    <property type="evidence" value="ECO:0007669"/>
    <property type="project" value="UniProtKB-ARBA"/>
</dbReference>
<keyword evidence="5" id="KW-0904">Protein phosphatase</keyword>
<sequence>MYIEEIKESGEGVCGVVDNGVDSSDARKMMIGAGARLLFYPTLVYNLVRNTIEAEFRWWDQVDEFILLGAVPFPSDVHRLRELGVRGVVTLNEPYETLVPPSLYHANGINNLVIPTRDYCFAPSTSDISRAVSFIHENSLHRQATYVHCKAGRGRSTTIVLCYLVQHRQMAPDAAYEYVKSIRPRVRLAPAQWQAVKEYYNMNVMKYGISSRMASLLMTISRPLDVQDLLPFDDNSVHVITKTDLDGYDGSLEMKEVGKALWADLSVLYGVRIVSQAALARVSCLWFRYRSQKSNNSEQSREFECSIQADQHGGLSVGIHVY</sequence>
<dbReference type="Proteomes" id="UP000594263">
    <property type="component" value="Unplaced"/>
</dbReference>
<evidence type="ECO:0000256" key="12">
    <source>
        <dbReference type="ARBA" id="ARBA00053902"/>
    </source>
</evidence>
<evidence type="ECO:0000256" key="7">
    <source>
        <dbReference type="ARBA" id="ARBA00023209"/>
    </source>
</evidence>
<feature type="domain" description="Tyrosine-protein phosphatase" evidence="13">
    <location>
        <begin position="58"/>
        <end position="205"/>
    </location>
</feature>
<dbReference type="PANTHER" id="PTHR46274">
    <property type="entry name" value="PHOSPHATIDYLINOSITOL PHOSPHATASE"/>
    <property type="match status" value="1"/>
</dbReference>
<dbReference type="EC" id="3.1.3.27" evidence="10"/>
<reference evidence="15" key="1">
    <citation type="submission" date="2021-01" db="UniProtKB">
        <authorList>
            <consortium name="EnsemblPlants"/>
        </authorList>
    </citation>
    <scope>IDENTIFICATION</scope>
</reference>
<dbReference type="GO" id="GO:0008654">
    <property type="term" value="P:phospholipid biosynthetic process"/>
    <property type="evidence" value="ECO:0007669"/>
    <property type="project" value="UniProtKB-KW"/>
</dbReference>
<accession>A0A7N0VKK7</accession>
<evidence type="ECO:0000256" key="11">
    <source>
        <dbReference type="ARBA" id="ARBA00050944"/>
    </source>
</evidence>
<dbReference type="OMA" id="IESEFHW"/>
<keyword evidence="3" id="KW-0444">Lipid biosynthesis</keyword>
<dbReference type="Pfam" id="PF00782">
    <property type="entry name" value="DSPc"/>
    <property type="match status" value="1"/>
</dbReference>
<comment type="similarity">
    <text evidence="2">Belongs to the protein-tyrosine phosphatase family. Non-receptor class dual specificity subfamily.</text>
</comment>